<evidence type="ECO:0000259" key="1">
    <source>
        <dbReference type="SMART" id="SM00670"/>
    </source>
</evidence>
<name>A0A2M7TVJ3_9BACT</name>
<dbReference type="Gene3D" id="3.40.50.1010">
    <property type="entry name" value="5'-nuclease"/>
    <property type="match status" value="1"/>
</dbReference>
<reference evidence="3" key="1">
    <citation type="submission" date="2017-09" db="EMBL/GenBank/DDBJ databases">
        <title>Depth-based differentiation of microbial function through sediment-hosted aquifers and enrichment of novel symbionts in the deep terrestrial subsurface.</title>
        <authorList>
            <person name="Probst A.J."/>
            <person name="Ladd B."/>
            <person name="Jarett J.K."/>
            <person name="Geller-Mcgrath D.E."/>
            <person name="Sieber C.M.K."/>
            <person name="Emerson J.B."/>
            <person name="Anantharaman K."/>
            <person name="Thomas B.C."/>
            <person name="Malmstrom R."/>
            <person name="Stieglmeier M."/>
            <person name="Klingl A."/>
            <person name="Woyke T."/>
            <person name="Ryan C.M."/>
            <person name="Banfield J.F."/>
        </authorList>
    </citation>
    <scope>NUCLEOTIDE SEQUENCE [LARGE SCALE GENOMIC DNA]</scope>
</reference>
<accession>A0A2M7TVJ3</accession>
<comment type="caution">
    <text evidence="2">The sequence shown here is derived from an EMBL/GenBank/DDBJ whole genome shotgun (WGS) entry which is preliminary data.</text>
</comment>
<sequence>MNHMKTCYLDANVLVYLCLHDSPFHKKAIDIIEKLYLDQYVLYTSPLALDEHIHAIKRTIQKEKLQSIYPTLHAVLESILDLTGLSLINSPTDLASQFHILTYMKDYSLKTRDAYHLLIMKYHDISHFATFDEDFEKVFADGMMEKY</sequence>
<gene>
    <name evidence="2" type="ORF">COY16_05970</name>
</gene>
<dbReference type="PANTHER" id="PTHR38826">
    <property type="entry name" value="RIBONUCLEASE VAPC13"/>
    <property type="match status" value="1"/>
</dbReference>
<dbReference type="AlphaFoldDB" id="A0A2M7TVJ3"/>
<dbReference type="InterPro" id="IPR002716">
    <property type="entry name" value="PIN_dom"/>
</dbReference>
<dbReference type="InterPro" id="IPR052106">
    <property type="entry name" value="PINc/VapC_TA"/>
</dbReference>
<dbReference type="SUPFAM" id="SSF88723">
    <property type="entry name" value="PIN domain-like"/>
    <property type="match status" value="1"/>
</dbReference>
<organism evidence="2 3">
    <name type="scientific">Candidatus Roizmanbacteria bacterium CG_4_10_14_0_2_um_filter_39_13</name>
    <dbReference type="NCBI Taxonomy" id="1974825"/>
    <lineage>
        <taxon>Bacteria</taxon>
        <taxon>Candidatus Roizmaniibacteriota</taxon>
    </lineage>
</organism>
<dbReference type="PANTHER" id="PTHR38826:SF5">
    <property type="entry name" value="RIBONUCLEASE VAPC13"/>
    <property type="match status" value="1"/>
</dbReference>
<proteinExistence type="predicted"/>
<evidence type="ECO:0000313" key="2">
    <source>
        <dbReference type="EMBL" id="PIZ61803.1"/>
    </source>
</evidence>
<dbReference type="SMART" id="SM00670">
    <property type="entry name" value="PINc"/>
    <property type="match status" value="1"/>
</dbReference>
<evidence type="ECO:0000313" key="3">
    <source>
        <dbReference type="Proteomes" id="UP000228503"/>
    </source>
</evidence>
<dbReference type="Pfam" id="PF01850">
    <property type="entry name" value="PIN"/>
    <property type="match status" value="1"/>
</dbReference>
<dbReference type="Proteomes" id="UP000228503">
    <property type="component" value="Unassembled WGS sequence"/>
</dbReference>
<protein>
    <recommendedName>
        <fullName evidence="1">PIN domain-containing protein</fullName>
    </recommendedName>
</protein>
<dbReference type="InterPro" id="IPR029060">
    <property type="entry name" value="PIN-like_dom_sf"/>
</dbReference>
<dbReference type="EMBL" id="PFOB01000075">
    <property type="protein sequence ID" value="PIZ61803.1"/>
    <property type="molecule type" value="Genomic_DNA"/>
</dbReference>
<feature type="domain" description="PIN" evidence="1">
    <location>
        <begin position="5"/>
        <end position="137"/>
    </location>
</feature>
<dbReference type="CDD" id="cd09854">
    <property type="entry name" value="PIN_VapC-like"/>
    <property type="match status" value="1"/>
</dbReference>